<reference evidence="6 7" key="1">
    <citation type="submission" date="2020-08" db="EMBL/GenBank/DDBJ databases">
        <title>Genomic Encyclopedia of Type Strains, Phase IV (KMG-IV): sequencing the most valuable type-strain genomes for metagenomic binning, comparative biology and taxonomic classification.</title>
        <authorList>
            <person name="Goeker M."/>
        </authorList>
    </citation>
    <scope>NUCLEOTIDE SEQUENCE [LARGE SCALE GENOMIC DNA]</scope>
    <source>
        <strain evidence="6 7">DSM 27203</strain>
    </source>
</reference>
<evidence type="ECO:0000256" key="1">
    <source>
        <dbReference type="ARBA" id="ARBA00007261"/>
    </source>
</evidence>
<dbReference type="EC" id="3.4.24.-" evidence="6"/>
<dbReference type="SUPFAM" id="SSF63411">
    <property type="entry name" value="LuxS/MPP-like metallohydrolase"/>
    <property type="match status" value="4"/>
</dbReference>
<evidence type="ECO:0000259" key="4">
    <source>
        <dbReference type="Pfam" id="PF00675"/>
    </source>
</evidence>
<feature type="domain" description="Peptidase M16 C-terminal" evidence="5">
    <location>
        <begin position="213"/>
        <end position="383"/>
    </location>
</feature>
<protein>
    <submittedName>
        <fullName evidence="6">Zinc protease</fullName>
        <ecNumber evidence="6">3.4.24.-</ecNumber>
    </submittedName>
</protein>
<evidence type="ECO:0000313" key="6">
    <source>
        <dbReference type="EMBL" id="MBB5717845.1"/>
    </source>
</evidence>
<dbReference type="InterPro" id="IPR050361">
    <property type="entry name" value="MPP/UQCRC_Complex"/>
</dbReference>
<dbReference type="GO" id="GO:0046872">
    <property type="term" value="F:metal ion binding"/>
    <property type="evidence" value="ECO:0007669"/>
    <property type="project" value="InterPro"/>
</dbReference>
<feature type="domain" description="Peptidase M16 C-terminal" evidence="5">
    <location>
        <begin position="657"/>
        <end position="835"/>
    </location>
</feature>
<keyword evidence="2" id="KW-0482">Metalloprotease</keyword>
<evidence type="ECO:0000256" key="3">
    <source>
        <dbReference type="SAM" id="SignalP"/>
    </source>
</evidence>
<organism evidence="6 7">
    <name type="scientific">Stakelama sediminis</name>
    <dbReference type="NCBI Taxonomy" id="463200"/>
    <lineage>
        <taxon>Bacteria</taxon>
        <taxon>Pseudomonadati</taxon>
        <taxon>Pseudomonadota</taxon>
        <taxon>Alphaproteobacteria</taxon>
        <taxon>Sphingomonadales</taxon>
        <taxon>Sphingomonadaceae</taxon>
        <taxon>Stakelama</taxon>
    </lineage>
</organism>
<comment type="caution">
    <text evidence="6">The sequence shown here is derived from an EMBL/GenBank/DDBJ whole genome shotgun (WGS) entry which is preliminary data.</text>
</comment>
<comment type="similarity">
    <text evidence="1">Belongs to the peptidase M16 family.</text>
</comment>
<dbReference type="PANTHER" id="PTHR11851">
    <property type="entry name" value="METALLOPROTEASE"/>
    <property type="match status" value="1"/>
</dbReference>
<dbReference type="Pfam" id="PF00675">
    <property type="entry name" value="Peptidase_M16"/>
    <property type="match status" value="1"/>
</dbReference>
<keyword evidence="3" id="KW-0732">Signal</keyword>
<feature type="signal peptide" evidence="3">
    <location>
        <begin position="1"/>
        <end position="35"/>
    </location>
</feature>
<dbReference type="RefSeq" id="WP_184001561.1">
    <property type="nucleotide sequence ID" value="NZ_BAABIF010000004.1"/>
</dbReference>
<proteinExistence type="inferred from homology"/>
<dbReference type="GO" id="GO:0008233">
    <property type="term" value="F:peptidase activity"/>
    <property type="evidence" value="ECO:0007669"/>
    <property type="project" value="UniProtKB-KW"/>
</dbReference>
<dbReference type="InterPro" id="IPR007863">
    <property type="entry name" value="Peptidase_M16_C"/>
</dbReference>
<dbReference type="Proteomes" id="UP000554342">
    <property type="component" value="Unassembled WGS sequence"/>
</dbReference>
<dbReference type="AlphaFoldDB" id="A0A840YW97"/>
<keyword evidence="7" id="KW-1185">Reference proteome</keyword>
<accession>A0A840YW97</accession>
<gene>
    <name evidence="6" type="ORF">FHR23_000752</name>
</gene>
<evidence type="ECO:0000259" key="5">
    <source>
        <dbReference type="Pfam" id="PF05193"/>
    </source>
</evidence>
<dbReference type="InterPro" id="IPR011249">
    <property type="entry name" value="Metalloenz_LuxS/M16"/>
</dbReference>
<evidence type="ECO:0000256" key="2">
    <source>
        <dbReference type="ARBA" id="ARBA00023049"/>
    </source>
</evidence>
<keyword evidence="6" id="KW-0645">Protease</keyword>
<feature type="chain" id="PRO_5032422062" evidence="3">
    <location>
        <begin position="36"/>
        <end position="908"/>
    </location>
</feature>
<dbReference type="PANTHER" id="PTHR11851:SF49">
    <property type="entry name" value="MITOCHONDRIAL-PROCESSING PEPTIDASE SUBUNIT ALPHA"/>
    <property type="match status" value="1"/>
</dbReference>
<feature type="domain" description="Peptidase M16 N-terminal" evidence="4">
    <location>
        <begin position="58"/>
        <end position="201"/>
    </location>
</feature>
<dbReference type="GO" id="GO:0006508">
    <property type="term" value="P:proteolysis"/>
    <property type="evidence" value="ECO:0007669"/>
    <property type="project" value="UniProtKB-KW"/>
</dbReference>
<dbReference type="Gene3D" id="3.30.830.10">
    <property type="entry name" value="Metalloenzyme, LuxS/M16 peptidase-like"/>
    <property type="match status" value="4"/>
</dbReference>
<sequence length="908" mass="97381">MRSGRTNNPSFKRTIRIAGAAALALATVTGGPALAASPAAAPAVHQDVTRATLKNGLRVVIVRDPLAPVVTTEMNYLAGSDEVPQGFPGTAHAVEHMMFRGSPGLNKDQIAALAANMGGQFNADTTEGVTQYFFTVPVQDLGIALHIHALRMRGVDMQQAQWAKERGAIEQEVSRDMSNPTFKFYTQLRDRMFKGSPYAHTPLGTRDSFNKTTAAALKKFHDTWYAPNNAILVIAGDVDPQTTLKEVRSMFSAIPRKQLPTRPDFKFQPVQAHTIQLPSDLPYGLALISYRMPSLRAKDYATALVLSQAMGSKRGKLFEMGLSGKALYGGFSGDFLPHSGLAYAEGVFPRGGKSDGVLQTMQAIMADTAANGIPADLVEAAKRRAIADLEYQKNSVSGLANAWSQALAFADAQSPDSVKAAIEAVTPAQVDALAKQVFNPDHAITAILTPQDSGKPVSSKGFGGAENFGGQPNGPVTLPSWARAQFATLPQPQSAIHPTAFTLPNGLRVIVQPEKVSKTVEVFGRVKTNQDMQAAKGHEGVADVLDDMFSFGTTHLNRLQFQAALDAISAHESAGKQFSLAVPVASFEKGVQLLADNELNPAMPAQAFAIMQKREAAQTAGLLKSPDFLNTMSLNKALLPAGDPELRYPTVQSIGALTLADIKSYYTQTYRPDMTTIVVIGDVTPEQAKQVIGQAFGGWKATGPKPETDYPAVPLNASGSQFNTPAATAVQDSVMMAQQVGITDHSEARYALNVGNTVLSGGFYAARLTRDLREKRGLVYTVGSGLDLDQNRGRYRVYFGSDPDKVAEAHDLIVRDMKQMQDAPVTADELHQAKGMLLRQLPLSEASFGSIAGQLLKLSLENKPLDSNLIAAQHYRSLTAPQVQAAFRQYIRPDAFVTAVKGPAPKGG</sequence>
<dbReference type="EMBL" id="JACIJI010000001">
    <property type="protein sequence ID" value="MBB5717845.1"/>
    <property type="molecule type" value="Genomic_DNA"/>
</dbReference>
<dbReference type="Pfam" id="PF05193">
    <property type="entry name" value="Peptidase_M16_C"/>
    <property type="match status" value="2"/>
</dbReference>
<dbReference type="InterPro" id="IPR011765">
    <property type="entry name" value="Pept_M16_N"/>
</dbReference>
<evidence type="ECO:0000313" key="7">
    <source>
        <dbReference type="Proteomes" id="UP000554342"/>
    </source>
</evidence>
<name>A0A840YW97_9SPHN</name>
<keyword evidence="6" id="KW-0378">Hydrolase</keyword>